<evidence type="ECO:0000256" key="1">
    <source>
        <dbReference type="SAM" id="MobiDB-lite"/>
    </source>
</evidence>
<gene>
    <name evidence="3" type="ordered locus">sce8512</name>
</gene>
<feature type="compositionally biased region" description="Pro residues" evidence="1">
    <location>
        <begin position="545"/>
        <end position="568"/>
    </location>
</feature>
<evidence type="ECO:0000313" key="4">
    <source>
        <dbReference type="Proteomes" id="UP000002139"/>
    </source>
</evidence>
<feature type="compositionally biased region" description="Low complexity" evidence="1">
    <location>
        <begin position="345"/>
        <end position="363"/>
    </location>
</feature>
<feature type="compositionally biased region" description="Pro residues" evidence="1">
    <location>
        <begin position="583"/>
        <end position="606"/>
    </location>
</feature>
<dbReference type="OrthoDB" id="5516327at2"/>
<dbReference type="AlphaFoldDB" id="A9FYV4"/>
<feature type="region of interest" description="Disordered" evidence="1">
    <location>
        <begin position="337"/>
        <end position="381"/>
    </location>
</feature>
<sequence>MVNGAAKDAAKSAMNRGTSGATGPVRVMPLNGAAAAAVAWRSRGELHITVIVKATFAFAADAEMPRVEPQQVVQGEVHHGNNPGRSVRLTSDLAPHLERADVLFTGHAHAPPPGAPVHALPVRLAISDEDGPLLDKELLVKDRAGFQRMPLVYERALRGENDQENFLGVQGTGDASEPEANIVDPLQPARAAGFGPIARAWPARRRLLGATPRKALDAAIAEIPDPFEWAYYQAAPPDQRTRYLRGGEWIELHGLHPTLPRLRTRLPEARGRARVHGLSAFGVSEGHPLELNADILRIDGDEQRCTLVFRGSLVVPGEAALAAATLVAGVELPGEPLEWPDRPAEQGAAAQDPAKAADAAGRARGVGGDGDGGDPLGATQAAPAAGARTVSLSDAGAVAAALASAAATPFRPGSAPGDIAGPAEGAHGPRVDTGTLSISSVEEGPKGSPAATLALLPEEDAGATDQPALPFQPAPPGGALPPSMISREPVTAEERAGSGTLALAMEDDWEPVAGAPGPSGAGALAAPPALVPAAVEAPETAAAPLPAPEPAAPPPEPLLPEPPPPPRPTLSASPARSPEADEPPPAPPPRRPPPPPPERPALPTPSPALRRSLYERFDRKR</sequence>
<proteinExistence type="predicted"/>
<dbReference type="EMBL" id="AM746676">
    <property type="protein sequence ID" value="CAN98682.1"/>
    <property type="molecule type" value="Genomic_DNA"/>
</dbReference>
<keyword evidence="4" id="KW-1185">Reference proteome</keyword>
<feature type="compositionally biased region" description="Pro residues" evidence="1">
    <location>
        <begin position="470"/>
        <end position="479"/>
    </location>
</feature>
<organism evidence="3 4">
    <name type="scientific">Sorangium cellulosum (strain So ce56)</name>
    <name type="common">Polyangium cellulosum (strain So ce56)</name>
    <dbReference type="NCBI Taxonomy" id="448385"/>
    <lineage>
        <taxon>Bacteria</taxon>
        <taxon>Pseudomonadati</taxon>
        <taxon>Myxococcota</taxon>
        <taxon>Polyangia</taxon>
        <taxon>Polyangiales</taxon>
        <taxon>Polyangiaceae</taxon>
        <taxon>Sorangium</taxon>
    </lineage>
</organism>
<name>A9FYV4_SORC5</name>
<protein>
    <recommendedName>
        <fullName evidence="2">DUF2169 domain-containing protein</fullName>
    </recommendedName>
</protein>
<evidence type="ECO:0000313" key="3">
    <source>
        <dbReference type="EMBL" id="CAN98682.1"/>
    </source>
</evidence>
<feature type="domain" description="DUF2169" evidence="2">
    <location>
        <begin position="44"/>
        <end position="310"/>
    </location>
</feature>
<dbReference type="Pfam" id="PF09937">
    <property type="entry name" value="DUF2169"/>
    <property type="match status" value="1"/>
</dbReference>
<dbReference type="STRING" id="448385.sce8512"/>
<dbReference type="HOGENOM" id="CLU_024124_0_0_7"/>
<dbReference type="RefSeq" id="WP_012241121.1">
    <property type="nucleotide sequence ID" value="NC_010162.1"/>
</dbReference>
<feature type="region of interest" description="Disordered" evidence="1">
    <location>
        <begin position="408"/>
        <end position="448"/>
    </location>
</feature>
<dbReference type="InterPro" id="IPR018683">
    <property type="entry name" value="DUF2169"/>
</dbReference>
<feature type="compositionally biased region" description="Low complexity" evidence="1">
    <location>
        <begin position="511"/>
        <end position="544"/>
    </location>
</feature>
<dbReference type="BioCyc" id="SCEL448385:SCE_RS43610-MONOMER"/>
<feature type="compositionally biased region" description="Gly residues" evidence="1">
    <location>
        <begin position="364"/>
        <end position="375"/>
    </location>
</feature>
<feature type="region of interest" description="Disordered" evidence="1">
    <location>
        <begin position="461"/>
        <end position="621"/>
    </location>
</feature>
<feature type="compositionally biased region" description="Basic and acidic residues" evidence="1">
    <location>
        <begin position="612"/>
        <end position="621"/>
    </location>
</feature>
<dbReference type="KEGG" id="scl:sce8512"/>
<dbReference type="Proteomes" id="UP000002139">
    <property type="component" value="Chromosome"/>
</dbReference>
<dbReference type="eggNOG" id="COG5351">
    <property type="taxonomic scope" value="Bacteria"/>
</dbReference>
<feature type="region of interest" description="Disordered" evidence="1">
    <location>
        <begin position="1"/>
        <end position="23"/>
    </location>
</feature>
<reference evidence="3 4" key="1">
    <citation type="journal article" date="2007" name="Nat. Biotechnol.">
        <title>Complete genome sequence of the myxobacterium Sorangium cellulosum.</title>
        <authorList>
            <person name="Schneiker S."/>
            <person name="Perlova O."/>
            <person name="Kaiser O."/>
            <person name="Gerth K."/>
            <person name="Alici A."/>
            <person name="Altmeyer M.O."/>
            <person name="Bartels D."/>
            <person name="Bekel T."/>
            <person name="Beyer S."/>
            <person name="Bode E."/>
            <person name="Bode H.B."/>
            <person name="Bolten C.J."/>
            <person name="Choudhuri J.V."/>
            <person name="Doss S."/>
            <person name="Elnakady Y.A."/>
            <person name="Frank B."/>
            <person name="Gaigalat L."/>
            <person name="Goesmann A."/>
            <person name="Groeger C."/>
            <person name="Gross F."/>
            <person name="Jelsbak L."/>
            <person name="Jelsbak L."/>
            <person name="Kalinowski J."/>
            <person name="Kegler C."/>
            <person name="Knauber T."/>
            <person name="Konietzny S."/>
            <person name="Kopp M."/>
            <person name="Krause L."/>
            <person name="Krug D."/>
            <person name="Linke B."/>
            <person name="Mahmud T."/>
            <person name="Martinez-Arias R."/>
            <person name="McHardy A.C."/>
            <person name="Merai M."/>
            <person name="Meyer F."/>
            <person name="Mormann S."/>
            <person name="Munoz-Dorado J."/>
            <person name="Perez J."/>
            <person name="Pradella S."/>
            <person name="Rachid S."/>
            <person name="Raddatz G."/>
            <person name="Rosenau F."/>
            <person name="Rueckert C."/>
            <person name="Sasse F."/>
            <person name="Scharfe M."/>
            <person name="Schuster S.C."/>
            <person name="Suen G."/>
            <person name="Treuner-Lange A."/>
            <person name="Velicer G.J."/>
            <person name="Vorholter F.-J."/>
            <person name="Weissman K.J."/>
            <person name="Welch R.D."/>
            <person name="Wenzel S.C."/>
            <person name="Whitworth D.E."/>
            <person name="Wilhelm S."/>
            <person name="Wittmann C."/>
            <person name="Bloecker H."/>
            <person name="Puehler A."/>
            <person name="Mueller R."/>
        </authorList>
    </citation>
    <scope>NUCLEOTIDE SEQUENCE [LARGE SCALE GENOMIC DNA]</scope>
    <source>
        <strain evidence="4">So ce56</strain>
    </source>
</reference>
<accession>A9FYV4</accession>
<evidence type="ECO:0000259" key="2">
    <source>
        <dbReference type="Pfam" id="PF09937"/>
    </source>
</evidence>